<gene>
    <name evidence="9" type="ORF">B0T21DRAFT_297990</name>
</gene>
<feature type="region of interest" description="Disordered" evidence="6">
    <location>
        <begin position="331"/>
        <end position="352"/>
    </location>
</feature>
<evidence type="ECO:0000259" key="8">
    <source>
        <dbReference type="Pfam" id="PF20684"/>
    </source>
</evidence>
<feature type="transmembrane region" description="Helical" evidence="7">
    <location>
        <begin position="163"/>
        <end position="182"/>
    </location>
</feature>
<feature type="transmembrane region" description="Helical" evidence="7">
    <location>
        <begin position="44"/>
        <end position="65"/>
    </location>
</feature>
<evidence type="ECO:0000256" key="1">
    <source>
        <dbReference type="ARBA" id="ARBA00004141"/>
    </source>
</evidence>
<feature type="compositionally biased region" description="Gly residues" evidence="6">
    <location>
        <begin position="339"/>
        <end position="349"/>
    </location>
</feature>
<sequence>MLQTSDRTVEFIVTLPSMTAVAFIGLFLRFFCKIKHQKPVMVDDYLMAAAWILTFASLCLLLESVTKYGYTLHRSQRMHYPSGVASLISIAQGLTVGSGAIAKASIALTLWRIAPLPWHKFVLKLITAITILSTIVTAVVISIKIHDGDMETECISNSTVWRFGVFVAGKFTLSLGCVTGILGIMKLSYMNCVSVLLVDIAYTSIDIVIYHFVEPTVIITAACVPALRFFLKETARNRRSARASELLDFGPGAANAQGNPPRLMPGGGRRFSIPRLDSVSSLVSLPAMMQGGRSSESGPLAPVRPAPLPGVRGGTRPAAAVTTVTTISGRPPTAAAAAAGGGSAGGGGSSSLAAVARPGEGQIVKSTRVVVVCSEPPRVELEEPRPWSWARRGGDLEAGILSSRGEGGKEE</sequence>
<dbReference type="Pfam" id="PF20684">
    <property type="entry name" value="Fung_rhodopsin"/>
    <property type="match status" value="1"/>
</dbReference>
<feature type="domain" description="Rhodopsin" evidence="8">
    <location>
        <begin position="28"/>
        <end position="143"/>
    </location>
</feature>
<evidence type="ECO:0000313" key="9">
    <source>
        <dbReference type="EMBL" id="KAK0710454.1"/>
    </source>
</evidence>
<dbReference type="InterPro" id="IPR052337">
    <property type="entry name" value="SAT4-like"/>
</dbReference>
<dbReference type="Proteomes" id="UP001172159">
    <property type="component" value="Unassembled WGS sequence"/>
</dbReference>
<comment type="caution">
    <text evidence="9">The sequence shown here is derived from an EMBL/GenBank/DDBJ whole genome shotgun (WGS) entry which is preliminary data.</text>
</comment>
<feature type="transmembrane region" description="Helical" evidence="7">
    <location>
        <begin position="12"/>
        <end position="32"/>
    </location>
</feature>
<feature type="region of interest" description="Disordered" evidence="6">
    <location>
        <begin position="379"/>
        <end position="411"/>
    </location>
</feature>
<dbReference type="AlphaFoldDB" id="A0AA40A6Z1"/>
<feature type="transmembrane region" description="Helical" evidence="7">
    <location>
        <begin position="122"/>
        <end position="143"/>
    </location>
</feature>
<evidence type="ECO:0000256" key="2">
    <source>
        <dbReference type="ARBA" id="ARBA00022692"/>
    </source>
</evidence>
<evidence type="ECO:0000256" key="7">
    <source>
        <dbReference type="SAM" id="Phobius"/>
    </source>
</evidence>
<keyword evidence="3 7" id="KW-1133">Transmembrane helix</keyword>
<keyword evidence="10" id="KW-1185">Reference proteome</keyword>
<keyword evidence="2 7" id="KW-0812">Transmembrane</keyword>
<feature type="transmembrane region" description="Helical" evidence="7">
    <location>
        <begin position="215"/>
        <end position="231"/>
    </location>
</feature>
<evidence type="ECO:0000313" key="10">
    <source>
        <dbReference type="Proteomes" id="UP001172159"/>
    </source>
</evidence>
<feature type="transmembrane region" description="Helical" evidence="7">
    <location>
        <begin position="85"/>
        <end position="110"/>
    </location>
</feature>
<organism evidence="9 10">
    <name type="scientific">Apiosordaria backusii</name>
    <dbReference type="NCBI Taxonomy" id="314023"/>
    <lineage>
        <taxon>Eukaryota</taxon>
        <taxon>Fungi</taxon>
        <taxon>Dikarya</taxon>
        <taxon>Ascomycota</taxon>
        <taxon>Pezizomycotina</taxon>
        <taxon>Sordariomycetes</taxon>
        <taxon>Sordariomycetidae</taxon>
        <taxon>Sordariales</taxon>
        <taxon>Lasiosphaeriaceae</taxon>
        <taxon>Apiosordaria</taxon>
    </lineage>
</organism>
<protein>
    <recommendedName>
        <fullName evidence="8">Rhodopsin domain-containing protein</fullName>
    </recommendedName>
</protein>
<dbReference type="PANTHER" id="PTHR33048">
    <property type="entry name" value="PTH11-LIKE INTEGRAL MEMBRANE PROTEIN (AFU_ORTHOLOGUE AFUA_5G11245)"/>
    <property type="match status" value="1"/>
</dbReference>
<evidence type="ECO:0000256" key="3">
    <source>
        <dbReference type="ARBA" id="ARBA00022989"/>
    </source>
</evidence>
<dbReference type="EMBL" id="JAUKTV010000017">
    <property type="protein sequence ID" value="KAK0710454.1"/>
    <property type="molecule type" value="Genomic_DNA"/>
</dbReference>
<keyword evidence="4 7" id="KW-0472">Membrane</keyword>
<evidence type="ECO:0000256" key="4">
    <source>
        <dbReference type="ARBA" id="ARBA00023136"/>
    </source>
</evidence>
<dbReference type="PANTHER" id="PTHR33048:SF42">
    <property type="entry name" value="INTEGRAL MEMBRANE PROTEIN"/>
    <property type="match status" value="1"/>
</dbReference>
<evidence type="ECO:0000256" key="5">
    <source>
        <dbReference type="ARBA" id="ARBA00038359"/>
    </source>
</evidence>
<evidence type="ECO:0000256" key="6">
    <source>
        <dbReference type="SAM" id="MobiDB-lite"/>
    </source>
</evidence>
<proteinExistence type="inferred from homology"/>
<name>A0AA40A6Z1_9PEZI</name>
<comment type="subcellular location">
    <subcellularLocation>
        <location evidence="1">Membrane</location>
        <topology evidence="1">Multi-pass membrane protein</topology>
    </subcellularLocation>
</comment>
<dbReference type="GO" id="GO:0016020">
    <property type="term" value="C:membrane"/>
    <property type="evidence" value="ECO:0007669"/>
    <property type="project" value="UniProtKB-SubCell"/>
</dbReference>
<accession>A0AA40A6Z1</accession>
<comment type="similarity">
    <text evidence="5">Belongs to the SAT4 family.</text>
</comment>
<dbReference type="InterPro" id="IPR049326">
    <property type="entry name" value="Rhodopsin_dom_fungi"/>
</dbReference>
<reference evidence="9" key="1">
    <citation type="submission" date="2023-06" db="EMBL/GenBank/DDBJ databases">
        <title>Genome-scale phylogeny and comparative genomics of the fungal order Sordariales.</title>
        <authorList>
            <consortium name="Lawrence Berkeley National Laboratory"/>
            <person name="Hensen N."/>
            <person name="Bonometti L."/>
            <person name="Westerberg I."/>
            <person name="Brannstrom I.O."/>
            <person name="Guillou S."/>
            <person name="Cros-Aarteil S."/>
            <person name="Calhoun S."/>
            <person name="Haridas S."/>
            <person name="Kuo A."/>
            <person name="Mondo S."/>
            <person name="Pangilinan J."/>
            <person name="Riley R."/>
            <person name="Labutti K."/>
            <person name="Andreopoulos B."/>
            <person name="Lipzen A."/>
            <person name="Chen C."/>
            <person name="Yanf M."/>
            <person name="Daum C."/>
            <person name="Ng V."/>
            <person name="Clum A."/>
            <person name="Steindorff A."/>
            <person name="Ohm R."/>
            <person name="Martin F."/>
            <person name="Silar P."/>
            <person name="Natvig D."/>
            <person name="Lalanne C."/>
            <person name="Gautier V."/>
            <person name="Ament-Velasquez S.L."/>
            <person name="Kruys A."/>
            <person name="Hutchinson M.I."/>
            <person name="Powell A.J."/>
            <person name="Barry K."/>
            <person name="Miller A.N."/>
            <person name="Grigoriev I.V."/>
            <person name="Debuchy R."/>
            <person name="Gladieux P."/>
            <person name="Thoren M.H."/>
            <person name="Johannesson H."/>
        </authorList>
    </citation>
    <scope>NUCLEOTIDE SEQUENCE</scope>
    <source>
        <strain evidence="9">CBS 540.89</strain>
    </source>
</reference>